<dbReference type="InterPro" id="IPR020084">
    <property type="entry name" value="NUDIX_hydrolase_CS"/>
</dbReference>
<gene>
    <name evidence="6" type="ORF">NOSIN_09615</name>
</gene>
<comment type="cofactor">
    <cofactor evidence="1">
        <name>Mg(2+)</name>
        <dbReference type="ChEBI" id="CHEBI:18420"/>
    </cofactor>
</comment>
<keyword evidence="3 4" id="KW-0378">Hydrolase</keyword>
<dbReference type="CDD" id="cd02883">
    <property type="entry name" value="NUDIX_Hydrolase"/>
    <property type="match status" value="1"/>
</dbReference>
<evidence type="ECO:0000313" key="7">
    <source>
        <dbReference type="Proteomes" id="UP000189004"/>
    </source>
</evidence>
<evidence type="ECO:0000256" key="4">
    <source>
        <dbReference type="RuleBase" id="RU003476"/>
    </source>
</evidence>
<dbReference type="PANTHER" id="PTHR43046">
    <property type="entry name" value="GDP-MANNOSE MANNOSYL HYDROLASE"/>
    <property type="match status" value="1"/>
</dbReference>
<reference evidence="7" key="1">
    <citation type="submission" date="2016-08" db="EMBL/GenBank/DDBJ databases">
        <authorList>
            <person name="Tokovenko B."/>
            <person name="Kalinowski J."/>
        </authorList>
    </citation>
    <scope>NUCLEOTIDE SEQUENCE [LARGE SCALE GENOMIC DNA]</scope>
    <source>
        <strain evidence="7">UTMC102</strain>
    </source>
</reference>
<dbReference type="InterPro" id="IPR000086">
    <property type="entry name" value="NUDIX_hydrolase_dom"/>
</dbReference>
<feature type="domain" description="Nudix hydrolase" evidence="5">
    <location>
        <begin position="113"/>
        <end position="248"/>
    </location>
</feature>
<dbReference type="SUPFAM" id="SSF55811">
    <property type="entry name" value="Nudix"/>
    <property type="match status" value="1"/>
</dbReference>
<accession>A0A1V3C0Z3</accession>
<evidence type="ECO:0000256" key="1">
    <source>
        <dbReference type="ARBA" id="ARBA00001946"/>
    </source>
</evidence>
<dbReference type="EMBL" id="MCOK01000001">
    <property type="protein sequence ID" value="OOC54030.1"/>
    <property type="molecule type" value="Genomic_DNA"/>
</dbReference>
<dbReference type="Gene3D" id="3.90.79.10">
    <property type="entry name" value="Nucleoside Triphosphate Pyrophosphohydrolase"/>
    <property type="match status" value="1"/>
</dbReference>
<sequence length="253" mass="26633">MTATSAGEPRRRVTAHLVTETSVIGARVLFGQDPAEVVRGLGGLSPDTPLHAVDVLTELVEAPDGTPLHIDRVVFTRPGPRAAWPSAAAGSGLSPSPAELAAEEVLPEDRPRLRRFASYGIAVDPGGRVLLSLIAEGFPGAGTWHLPGGGVDAGEDARAALRREVAEETGQDGQVGDLITVSSHHRNPPGGHEIHAVWAFFHVFVPRPGPARVLEEDGSTADCGWFTPEEVAGLRLSTTAQRGLAHLARHSRP</sequence>
<evidence type="ECO:0000313" key="6">
    <source>
        <dbReference type="EMBL" id="OOC54030.1"/>
    </source>
</evidence>
<protein>
    <submittedName>
        <fullName evidence="6">NUDIX hydrolase</fullName>
    </submittedName>
</protein>
<proteinExistence type="inferred from homology"/>
<dbReference type="InterPro" id="IPR020476">
    <property type="entry name" value="Nudix_hydrolase"/>
</dbReference>
<organism evidence="6 7">
    <name type="scientific">Nocardiopsis sinuspersici</name>
    <dbReference type="NCBI Taxonomy" id="501010"/>
    <lineage>
        <taxon>Bacteria</taxon>
        <taxon>Bacillati</taxon>
        <taxon>Actinomycetota</taxon>
        <taxon>Actinomycetes</taxon>
        <taxon>Streptosporangiales</taxon>
        <taxon>Nocardiopsidaceae</taxon>
        <taxon>Nocardiopsis</taxon>
    </lineage>
</organism>
<dbReference type="PROSITE" id="PS00893">
    <property type="entry name" value="NUDIX_BOX"/>
    <property type="match status" value="1"/>
</dbReference>
<dbReference type="PANTHER" id="PTHR43046:SF14">
    <property type="entry name" value="MUTT_NUDIX FAMILY PROTEIN"/>
    <property type="match status" value="1"/>
</dbReference>
<dbReference type="PROSITE" id="PS51462">
    <property type="entry name" value="NUDIX"/>
    <property type="match status" value="1"/>
</dbReference>
<dbReference type="OrthoDB" id="9804442at2"/>
<dbReference type="AlphaFoldDB" id="A0A1V3C0Z3"/>
<dbReference type="PRINTS" id="PR00502">
    <property type="entry name" value="NUDIXFAMILY"/>
</dbReference>
<evidence type="ECO:0000256" key="3">
    <source>
        <dbReference type="ARBA" id="ARBA00022801"/>
    </source>
</evidence>
<keyword evidence="7" id="KW-1185">Reference proteome</keyword>
<comment type="similarity">
    <text evidence="2 4">Belongs to the Nudix hydrolase family.</text>
</comment>
<dbReference type="RefSeq" id="WP_077690423.1">
    <property type="nucleotide sequence ID" value="NZ_MCOK01000001.1"/>
</dbReference>
<dbReference type="STRING" id="501010.NOSIN_09615"/>
<comment type="caution">
    <text evidence="6">The sequence shown here is derived from an EMBL/GenBank/DDBJ whole genome shotgun (WGS) entry which is preliminary data.</text>
</comment>
<dbReference type="Pfam" id="PF00293">
    <property type="entry name" value="NUDIX"/>
    <property type="match status" value="1"/>
</dbReference>
<dbReference type="Proteomes" id="UP000189004">
    <property type="component" value="Unassembled WGS sequence"/>
</dbReference>
<name>A0A1V3C0Z3_9ACTN</name>
<evidence type="ECO:0000256" key="2">
    <source>
        <dbReference type="ARBA" id="ARBA00005582"/>
    </source>
</evidence>
<dbReference type="GO" id="GO:0016787">
    <property type="term" value="F:hydrolase activity"/>
    <property type="evidence" value="ECO:0007669"/>
    <property type="project" value="UniProtKB-KW"/>
</dbReference>
<dbReference type="InterPro" id="IPR015797">
    <property type="entry name" value="NUDIX_hydrolase-like_dom_sf"/>
</dbReference>
<evidence type="ECO:0000259" key="5">
    <source>
        <dbReference type="PROSITE" id="PS51462"/>
    </source>
</evidence>